<evidence type="ECO:0008006" key="4">
    <source>
        <dbReference type="Google" id="ProtNLM"/>
    </source>
</evidence>
<name>A0A1Y5RCD9_9RHOB</name>
<dbReference type="AlphaFoldDB" id="A0A1Y5RCD9"/>
<evidence type="ECO:0000313" key="3">
    <source>
        <dbReference type="Proteomes" id="UP000193827"/>
    </source>
</evidence>
<keyword evidence="3" id="KW-1185">Reference proteome</keyword>
<feature type="chain" id="PRO_5010984531" description="Invasion associated locus B (IalB) protein" evidence="1">
    <location>
        <begin position="23"/>
        <end position="179"/>
    </location>
</feature>
<protein>
    <recommendedName>
        <fullName evidence="4">Invasion associated locus B (IalB) protein</fullName>
    </recommendedName>
</protein>
<dbReference type="Proteomes" id="UP000193827">
    <property type="component" value="Unassembled WGS sequence"/>
</dbReference>
<accession>A0A1Y5RCD9</accession>
<gene>
    <name evidence="2" type="ORF">PEL8287_00276</name>
</gene>
<organism evidence="2 3">
    <name type="scientific">Roseovarius litorisediminis</name>
    <dbReference type="NCBI Taxonomy" id="1312363"/>
    <lineage>
        <taxon>Bacteria</taxon>
        <taxon>Pseudomonadati</taxon>
        <taxon>Pseudomonadota</taxon>
        <taxon>Alphaproteobacteria</taxon>
        <taxon>Rhodobacterales</taxon>
        <taxon>Roseobacteraceae</taxon>
        <taxon>Roseovarius</taxon>
    </lineage>
</organism>
<dbReference type="RefSeq" id="WP_139837661.1">
    <property type="nucleotide sequence ID" value="NZ_FWFL01000001.1"/>
</dbReference>
<sequence>MKKAIIHFATALIYSAVISVSAAQVAAADFKKFGRAGVWEVSGQQGQCQIGRSLDAGQMQFVLSKDGTVITLQSLSWTKMRQPPSNTFKITLYLDNKKFVRTDALVIAQVRAFQIFLLDASNPKRQRQFWRALAQSKEMAVSVPFQSSRLRFSVSGIAEAYRLVPKCSQRYLKGVALPF</sequence>
<evidence type="ECO:0000256" key="1">
    <source>
        <dbReference type="SAM" id="SignalP"/>
    </source>
</evidence>
<feature type="signal peptide" evidence="1">
    <location>
        <begin position="1"/>
        <end position="22"/>
    </location>
</feature>
<keyword evidence="1" id="KW-0732">Signal</keyword>
<reference evidence="2 3" key="1">
    <citation type="submission" date="2017-03" db="EMBL/GenBank/DDBJ databases">
        <authorList>
            <person name="Afonso C.L."/>
            <person name="Miller P.J."/>
            <person name="Scott M.A."/>
            <person name="Spackman E."/>
            <person name="Goraichik I."/>
            <person name="Dimitrov K.M."/>
            <person name="Suarez D.L."/>
            <person name="Swayne D.E."/>
        </authorList>
    </citation>
    <scope>NUCLEOTIDE SEQUENCE [LARGE SCALE GENOMIC DNA]</scope>
    <source>
        <strain evidence="2 3">CECT 8287</strain>
    </source>
</reference>
<dbReference type="EMBL" id="FWFL01000001">
    <property type="protein sequence ID" value="SLN11668.1"/>
    <property type="molecule type" value="Genomic_DNA"/>
</dbReference>
<evidence type="ECO:0000313" key="2">
    <source>
        <dbReference type="EMBL" id="SLN11668.1"/>
    </source>
</evidence>
<proteinExistence type="predicted"/>